<comment type="caution">
    <text evidence="1">The sequence shown here is derived from an EMBL/GenBank/DDBJ whole genome shotgun (WGS) entry which is preliminary data.</text>
</comment>
<name>A0ABT9CUP7_9PSED</name>
<gene>
    <name evidence="1" type="ORF">Q6A51_20655</name>
</gene>
<proteinExistence type="predicted"/>
<accession>A0ABT9CUP7</accession>
<reference evidence="1 2" key="1">
    <citation type="submission" date="2023-07" db="EMBL/GenBank/DDBJ databases">
        <title>Identification of four novel Pseudomonas species associated with bacterial leaf spot of cucurbits.</title>
        <authorList>
            <person name="Fullem K.R."/>
        </authorList>
    </citation>
    <scope>NUCLEOTIDE SEQUENCE [LARGE SCALE GENOMIC DNA]</scope>
    <source>
        <strain evidence="1 2">KFB 138</strain>
    </source>
</reference>
<dbReference type="RefSeq" id="WP_304575608.1">
    <property type="nucleotide sequence ID" value="NZ_JAUQOO010000017.1"/>
</dbReference>
<evidence type="ECO:0000313" key="2">
    <source>
        <dbReference type="Proteomes" id="UP001223016"/>
    </source>
</evidence>
<evidence type="ECO:0000313" key="1">
    <source>
        <dbReference type="EMBL" id="MDO7929199.1"/>
    </source>
</evidence>
<keyword evidence="2" id="KW-1185">Reference proteome</keyword>
<dbReference type="EMBL" id="JAUQOO010000017">
    <property type="protein sequence ID" value="MDO7929199.1"/>
    <property type="molecule type" value="Genomic_DNA"/>
</dbReference>
<protein>
    <submittedName>
        <fullName evidence="1">Uncharacterized protein</fullName>
    </submittedName>
</protein>
<sequence length="141" mass="16076">MFRTHLQAEVKGALAFGDGLQVWRYVEQAIQCPWLYVCCAEAYGEETLHSMLLIADISLFEGLLAQQTEGLRVERVLLVSPRHLNRSSDWLMEGLIELCEAIGSSGEHVAYVYKLESGSTYWDGYVQNQHHTALRVIYARR</sequence>
<organism evidence="1 2">
    <name type="scientific">Pseudomonas serbiensis</name>
    <dbReference type="NCBI Taxonomy" id="3064350"/>
    <lineage>
        <taxon>Bacteria</taxon>
        <taxon>Pseudomonadati</taxon>
        <taxon>Pseudomonadota</taxon>
        <taxon>Gammaproteobacteria</taxon>
        <taxon>Pseudomonadales</taxon>
        <taxon>Pseudomonadaceae</taxon>
        <taxon>Pseudomonas</taxon>
    </lineage>
</organism>
<dbReference type="Proteomes" id="UP001223016">
    <property type="component" value="Unassembled WGS sequence"/>
</dbReference>